<dbReference type="PANTHER" id="PTHR24245:SF0">
    <property type="entry name" value="G-PROTEIN COUPLED RECEPTORS FAMILY 1 PROFILE DOMAIN-CONTAINING PROTEIN"/>
    <property type="match status" value="1"/>
</dbReference>
<feature type="transmembrane region" description="Helical" evidence="9">
    <location>
        <begin position="59"/>
        <end position="80"/>
    </location>
</feature>
<dbReference type="PROSITE" id="PS50262">
    <property type="entry name" value="G_PROTEIN_RECEP_F1_2"/>
    <property type="match status" value="1"/>
</dbReference>
<dbReference type="Gene3D" id="1.20.1070.10">
    <property type="entry name" value="Rhodopsin 7-helix transmembrane proteins"/>
    <property type="match status" value="1"/>
</dbReference>
<name>C3ZH60_BRAFL</name>
<feature type="transmembrane region" description="Helical" evidence="9">
    <location>
        <begin position="136"/>
        <end position="157"/>
    </location>
</feature>
<dbReference type="PANTHER" id="PTHR24245">
    <property type="entry name" value="G-PROTEIN COUPLED RECEPTOR"/>
    <property type="match status" value="1"/>
</dbReference>
<keyword evidence="4 9" id="KW-1133">Transmembrane helix</keyword>
<dbReference type="AlphaFoldDB" id="C3ZH60"/>
<proteinExistence type="predicted"/>
<organism>
    <name type="scientific">Branchiostoma floridae</name>
    <name type="common">Florida lancelet</name>
    <name type="synonym">Amphioxus</name>
    <dbReference type="NCBI Taxonomy" id="7739"/>
    <lineage>
        <taxon>Eukaryota</taxon>
        <taxon>Metazoa</taxon>
        <taxon>Chordata</taxon>
        <taxon>Cephalochordata</taxon>
        <taxon>Leptocardii</taxon>
        <taxon>Amphioxiformes</taxon>
        <taxon>Branchiostomatidae</taxon>
        <taxon>Branchiostoma</taxon>
    </lineage>
</organism>
<keyword evidence="5" id="KW-0297">G-protein coupled receptor</keyword>
<dbReference type="FunFam" id="1.20.1070.10:FF:000620">
    <property type="entry name" value="Uncharacterized protein"/>
    <property type="match status" value="1"/>
</dbReference>
<sequence>MNFSNVPFTTNASDAVSSSARLPAEPAAIITVAALAIVGNFLVLVATTRRQTFPSASRLFIVSMAWSDLLHGSIFPFLVAPARAGEWVYSHTAAQAIVVIGASSVATTAFALAGLNVDRLCALKNDGVGISRKKAWIFLISTWAGVYAFYIFSTVYGVPVYYDPVMALPSYDLKAHIWFSIVMFIIICSPLIVTLYCVVRILRALCAQNEPPAAQAAIYINVVGAGGSPPQNAPQQQPAPQNDTSDRSYAKVVLILTLVQIIMQLPAICAFVVSQLPVGDDLPTFVFWSAWLGLSNIFLDVVVYSVCQKSFRIAVKETAISVVSCMHNVCCRRNRVNVDDQQNIDMSNL</sequence>
<dbReference type="InterPro" id="IPR051880">
    <property type="entry name" value="GPC_Orphan_Receptors"/>
</dbReference>
<evidence type="ECO:0000256" key="2">
    <source>
        <dbReference type="ARBA" id="ARBA00022475"/>
    </source>
</evidence>
<dbReference type="InterPro" id="IPR017452">
    <property type="entry name" value="GPCR_Rhodpsn_7TM"/>
</dbReference>
<dbReference type="GO" id="GO:0005886">
    <property type="term" value="C:plasma membrane"/>
    <property type="evidence" value="ECO:0007669"/>
    <property type="project" value="UniProtKB-SubCell"/>
</dbReference>
<keyword evidence="2" id="KW-1003">Cell membrane</keyword>
<feature type="transmembrane region" description="Helical" evidence="9">
    <location>
        <begin position="92"/>
        <end position="115"/>
    </location>
</feature>
<feature type="transmembrane region" description="Helical" evidence="9">
    <location>
        <begin position="252"/>
        <end position="273"/>
    </location>
</feature>
<keyword evidence="7" id="KW-0675">Receptor</keyword>
<dbReference type="SUPFAM" id="SSF81321">
    <property type="entry name" value="Family A G protein-coupled receptor-like"/>
    <property type="match status" value="1"/>
</dbReference>
<evidence type="ECO:0000256" key="5">
    <source>
        <dbReference type="ARBA" id="ARBA00023040"/>
    </source>
</evidence>
<accession>C3ZH60</accession>
<keyword evidence="3 9" id="KW-0812">Transmembrane</keyword>
<dbReference type="Pfam" id="PF00001">
    <property type="entry name" value="7tm_1"/>
    <property type="match status" value="1"/>
</dbReference>
<dbReference type="CDD" id="cd00637">
    <property type="entry name" value="7tm_classA_rhodopsin-like"/>
    <property type="match status" value="1"/>
</dbReference>
<keyword evidence="6 9" id="KW-0472">Membrane</keyword>
<evidence type="ECO:0000313" key="11">
    <source>
        <dbReference type="EMBL" id="EEN48207.1"/>
    </source>
</evidence>
<dbReference type="EMBL" id="GG666621">
    <property type="protein sequence ID" value="EEN48207.1"/>
    <property type="molecule type" value="Genomic_DNA"/>
</dbReference>
<dbReference type="InterPro" id="IPR000276">
    <property type="entry name" value="GPCR_Rhodpsn"/>
</dbReference>
<dbReference type="GO" id="GO:0004930">
    <property type="term" value="F:G protein-coupled receptor activity"/>
    <property type="evidence" value="ECO:0007669"/>
    <property type="project" value="UniProtKB-KW"/>
</dbReference>
<dbReference type="PRINTS" id="PR00237">
    <property type="entry name" value="GPCRRHODOPSN"/>
</dbReference>
<evidence type="ECO:0000259" key="10">
    <source>
        <dbReference type="PROSITE" id="PS50262"/>
    </source>
</evidence>
<feature type="transmembrane region" description="Helical" evidence="9">
    <location>
        <begin position="285"/>
        <end position="307"/>
    </location>
</feature>
<evidence type="ECO:0000256" key="1">
    <source>
        <dbReference type="ARBA" id="ARBA00004651"/>
    </source>
</evidence>
<feature type="transmembrane region" description="Helical" evidence="9">
    <location>
        <begin position="177"/>
        <end position="199"/>
    </location>
</feature>
<keyword evidence="8" id="KW-0807">Transducer</keyword>
<evidence type="ECO:0000256" key="3">
    <source>
        <dbReference type="ARBA" id="ARBA00022692"/>
    </source>
</evidence>
<evidence type="ECO:0000256" key="6">
    <source>
        <dbReference type="ARBA" id="ARBA00023136"/>
    </source>
</evidence>
<gene>
    <name evidence="11" type="ORF">BRAFLDRAFT_84622</name>
</gene>
<evidence type="ECO:0000256" key="4">
    <source>
        <dbReference type="ARBA" id="ARBA00022989"/>
    </source>
</evidence>
<feature type="domain" description="G-protein coupled receptors family 1 profile" evidence="10">
    <location>
        <begin position="39"/>
        <end position="304"/>
    </location>
</feature>
<feature type="transmembrane region" description="Helical" evidence="9">
    <location>
        <begin position="27"/>
        <end position="47"/>
    </location>
</feature>
<comment type="subcellular location">
    <subcellularLocation>
        <location evidence="1">Cell membrane</location>
        <topology evidence="1">Multi-pass membrane protein</topology>
    </subcellularLocation>
</comment>
<evidence type="ECO:0000256" key="8">
    <source>
        <dbReference type="ARBA" id="ARBA00023224"/>
    </source>
</evidence>
<dbReference type="InParanoid" id="C3ZH60"/>
<evidence type="ECO:0000256" key="9">
    <source>
        <dbReference type="SAM" id="Phobius"/>
    </source>
</evidence>
<evidence type="ECO:0000256" key="7">
    <source>
        <dbReference type="ARBA" id="ARBA00023170"/>
    </source>
</evidence>
<reference evidence="11" key="1">
    <citation type="journal article" date="2008" name="Nature">
        <title>The amphioxus genome and the evolution of the chordate karyotype.</title>
        <authorList>
            <consortium name="US DOE Joint Genome Institute (JGI-PGF)"/>
            <person name="Putnam N.H."/>
            <person name="Butts T."/>
            <person name="Ferrier D.E.K."/>
            <person name="Furlong R.F."/>
            <person name="Hellsten U."/>
            <person name="Kawashima T."/>
            <person name="Robinson-Rechavi M."/>
            <person name="Shoguchi E."/>
            <person name="Terry A."/>
            <person name="Yu J.-K."/>
            <person name="Benito-Gutierrez E.L."/>
            <person name="Dubchak I."/>
            <person name="Garcia-Fernandez J."/>
            <person name="Gibson-Brown J.J."/>
            <person name="Grigoriev I.V."/>
            <person name="Horton A.C."/>
            <person name="de Jong P.J."/>
            <person name="Jurka J."/>
            <person name="Kapitonov V.V."/>
            <person name="Kohara Y."/>
            <person name="Kuroki Y."/>
            <person name="Lindquist E."/>
            <person name="Lucas S."/>
            <person name="Osoegawa K."/>
            <person name="Pennacchio L.A."/>
            <person name="Salamov A.A."/>
            <person name="Satou Y."/>
            <person name="Sauka-Spengler T."/>
            <person name="Schmutz J."/>
            <person name="Shin-I T."/>
            <person name="Toyoda A."/>
            <person name="Bronner-Fraser M."/>
            <person name="Fujiyama A."/>
            <person name="Holland L.Z."/>
            <person name="Holland P.W.H."/>
            <person name="Satoh N."/>
            <person name="Rokhsar D.S."/>
        </authorList>
    </citation>
    <scope>NUCLEOTIDE SEQUENCE [LARGE SCALE GENOMIC DNA]</scope>
    <source>
        <strain evidence="11">S238N-H82</strain>
        <tissue evidence="11">Testes</tissue>
    </source>
</reference>
<protein>
    <recommendedName>
        <fullName evidence="10">G-protein coupled receptors family 1 profile domain-containing protein</fullName>
    </recommendedName>
</protein>